<dbReference type="EMBL" id="OZ019900">
    <property type="protein sequence ID" value="CAK9234182.1"/>
    <property type="molecule type" value="Genomic_DNA"/>
</dbReference>
<keyword evidence="2" id="KW-1185">Reference proteome</keyword>
<sequence>MDPEFSCDLFIVLDSSSCARVNRDCELTENELLALAARGKCQLCRTPLEICRLKDRRPHLASSVGISGNCLNWTCVRQFHPPWTCQLSGGSSRQVSKKPPQGVPWGLCLGDIATSTYTRIPW</sequence>
<name>A0ABP0UZX9_9BRYO</name>
<dbReference type="Proteomes" id="UP001497512">
    <property type="component" value="Chromosome 8"/>
</dbReference>
<evidence type="ECO:0000313" key="1">
    <source>
        <dbReference type="EMBL" id="CAK9234182.1"/>
    </source>
</evidence>
<evidence type="ECO:0000313" key="2">
    <source>
        <dbReference type="Proteomes" id="UP001497512"/>
    </source>
</evidence>
<protein>
    <submittedName>
        <fullName evidence="1">Uncharacterized protein</fullName>
    </submittedName>
</protein>
<proteinExistence type="predicted"/>
<reference evidence="1" key="1">
    <citation type="submission" date="2024-02" db="EMBL/GenBank/DDBJ databases">
        <authorList>
            <consortium name="ELIXIR-Norway"/>
            <consortium name="Elixir Norway"/>
        </authorList>
    </citation>
    <scope>NUCLEOTIDE SEQUENCE</scope>
</reference>
<gene>
    <name evidence="1" type="ORF">CSSPTR1EN2_LOCUS22089</name>
</gene>
<accession>A0ABP0UZX9</accession>
<organism evidence="1 2">
    <name type="scientific">Sphagnum troendelagicum</name>
    <dbReference type="NCBI Taxonomy" id="128251"/>
    <lineage>
        <taxon>Eukaryota</taxon>
        <taxon>Viridiplantae</taxon>
        <taxon>Streptophyta</taxon>
        <taxon>Embryophyta</taxon>
        <taxon>Bryophyta</taxon>
        <taxon>Sphagnophytina</taxon>
        <taxon>Sphagnopsida</taxon>
        <taxon>Sphagnales</taxon>
        <taxon>Sphagnaceae</taxon>
        <taxon>Sphagnum</taxon>
    </lineage>
</organism>